<dbReference type="PANTHER" id="PTHR43353:SF5">
    <property type="entry name" value="SUCCINATE-SEMIALDEHYDE DEHYDROGENASE, MITOCHONDRIAL"/>
    <property type="match status" value="1"/>
</dbReference>
<dbReference type="InterPro" id="IPR016163">
    <property type="entry name" value="Ald_DH_C"/>
</dbReference>
<dbReference type="RefSeq" id="WP_025062958.1">
    <property type="nucleotide sequence ID" value="NZ_RAQK01000001.1"/>
</dbReference>
<evidence type="ECO:0000256" key="1">
    <source>
        <dbReference type="ARBA" id="ARBA00009986"/>
    </source>
</evidence>
<keyword evidence="5" id="KW-1185">Reference proteome</keyword>
<dbReference type="Proteomes" id="UP000284407">
    <property type="component" value="Unassembled WGS sequence"/>
</dbReference>
<dbReference type="InterPro" id="IPR016161">
    <property type="entry name" value="Ald_DH/histidinol_DH"/>
</dbReference>
<accession>A0A420DP42</accession>
<dbReference type="STRING" id="1443111.Z949_2525"/>
<keyword evidence="2" id="KW-0560">Oxidoreductase</keyword>
<reference evidence="4 5" key="1">
    <citation type="submission" date="2018-09" db="EMBL/GenBank/DDBJ databases">
        <title>Genomic Encyclopedia of Archaeal and Bacterial Type Strains, Phase II (KMG-II): from individual species to whole genera.</title>
        <authorList>
            <person name="Goeker M."/>
        </authorList>
    </citation>
    <scope>NUCLEOTIDE SEQUENCE [LARGE SCALE GENOMIC DNA]</scope>
    <source>
        <strain evidence="4 5">DSM 11458</strain>
    </source>
</reference>
<proteinExistence type="inferred from homology"/>
<dbReference type="PANTHER" id="PTHR43353">
    <property type="entry name" value="SUCCINATE-SEMIALDEHYDE DEHYDROGENASE, MITOCHONDRIAL"/>
    <property type="match status" value="1"/>
</dbReference>
<sequence length="573" mass="62712">MDGTMNAPHLEEYDAALHALDKAKDSWARTSVANRIALLQQVKENLMGVAEEWVAIATRKKQIPEGSPLSGEEWTSGPYAVMSACNGLMHTLSQMEGKSFLKHLPTRTLTTGQTAVKVMPHSIWDHLLLSGVKAEVWMQHGITPANLPQHTAVAYDIPPSDRQGKVALILGAGNIASIAPLDVFQKLFLENQVVILKMNPVNDYLTEFLTIALKPLIDVDALRIVKGDGAAGAYLTNHDIIDELHITGAGATHDAIVWGTGPEGAANRAANTPKNTKHFTSELGAVCPTIVVPGPWSAADLQFQAEHIATQKLHNSGFNCVACQVLIMPRGWDKAAVLLKNIEKVALKSTRGAYYPGANDRMDSFAEKAKNPKLVKRTASPALLINDVDDADWFRSNEVFAPAMSTHEMDAPDAATYLVNAVRYANEQLYGTLGANILIHPKTIREIGKKRFEEIIAELHYGTIAVNAWTGLAFLATSCPWGAFPGHTPQDVQSGIGTVHNTFMLENTQRVVIEAPWAPFPRNVVSGQLTLLPRPPWFVSNKKQDKIGRLLTSFQYKPSWFKIPRIFLNALLG</sequence>
<evidence type="ECO:0000313" key="4">
    <source>
        <dbReference type="EMBL" id="RKE96005.1"/>
    </source>
</evidence>
<evidence type="ECO:0000313" key="5">
    <source>
        <dbReference type="Proteomes" id="UP000284407"/>
    </source>
</evidence>
<dbReference type="InterPro" id="IPR016162">
    <property type="entry name" value="Ald_DH_N"/>
</dbReference>
<evidence type="ECO:0000256" key="2">
    <source>
        <dbReference type="ARBA" id="ARBA00023002"/>
    </source>
</evidence>
<dbReference type="Pfam" id="PF00171">
    <property type="entry name" value="Aldedh"/>
    <property type="match status" value="1"/>
</dbReference>
<dbReference type="InterPro" id="IPR050740">
    <property type="entry name" value="Aldehyde_DH_Superfamily"/>
</dbReference>
<comment type="caution">
    <text evidence="4">The sequence shown here is derived from an EMBL/GenBank/DDBJ whole genome shotgun (WGS) entry which is preliminary data.</text>
</comment>
<dbReference type="Gene3D" id="3.40.309.10">
    <property type="entry name" value="Aldehyde Dehydrogenase, Chain A, domain 2"/>
    <property type="match status" value="1"/>
</dbReference>
<dbReference type="OrthoDB" id="136308at2"/>
<dbReference type="AlphaFoldDB" id="A0A420DP42"/>
<dbReference type="Gene3D" id="3.40.605.10">
    <property type="entry name" value="Aldehyde Dehydrogenase, Chain A, domain 1"/>
    <property type="match status" value="1"/>
</dbReference>
<dbReference type="EMBL" id="RAQK01000001">
    <property type="protein sequence ID" value="RKE96005.1"/>
    <property type="molecule type" value="Genomic_DNA"/>
</dbReference>
<dbReference type="GO" id="GO:0016620">
    <property type="term" value="F:oxidoreductase activity, acting on the aldehyde or oxo group of donors, NAD or NADP as acceptor"/>
    <property type="evidence" value="ECO:0007669"/>
    <property type="project" value="InterPro"/>
</dbReference>
<comment type="similarity">
    <text evidence="1">Belongs to the aldehyde dehydrogenase family.</text>
</comment>
<dbReference type="SUPFAM" id="SSF53720">
    <property type="entry name" value="ALDH-like"/>
    <property type="match status" value="1"/>
</dbReference>
<organism evidence="4 5">
    <name type="scientific">Sulfitobacter guttiformis</name>
    <dbReference type="NCBI Taxonomy" id="74349"/>
    <lineage>
        <taxon>Bacteria</taxon>
        <taxon>Pseudomonadati</taxon>
        <taxon>Pseudomonadota</taxon>
        <taxon>Alphaproteobacteria</taxon>
        <taxon>Rhodobacterales</taxon>
        <taxon>Roseobacteraceae</taxon>
        <taxon>Sulfitobacter</taxon>
    </lineage>
</organism>
<evidence type="ECO:0000259" key="3">
    <source>
        <dbReference type="Pfam" id="PF00171"/>
    </source>
</evidence>
<name>A0A420DP42_9RHOB</name>
<gene>
    <name evidence="4" type="ORF">C8N30_0555</name>
</gene>
<feature type="domain" description="Aldehyde dehydrogenase" evidence="3">
    <location>
        <begin position="197"/>
        <end position="426"/>
    </location>
</feature>
<dbReference type="InterPro" id="IPR015590">
    <property type="entry name" value="Aldehyde_DH_dom"/>
</dbReference>
<protein>
    <submittedName>
        <fullName evidence="4">Aldehyde dehydrogenase (NAD(P)+)</fullName>
    </submittedName>
</protein>